<evidence type="ECO:0000256" key="2">
    <source>
        <dbReference type="SAM" id="SignalP"/>
    </source>
</evidence>
<evidence type="ECO:0000256" key="1">
    <source>
        <dbReference type="SAM" id="MobiDB-lite"/>
    </source>
</evidence>
<evidence type="ECO:0000313" key="3">
    <source>
        <dbReference type="EMBL" id="PCE43933.1"/>
    </source>
</evidence>
<feature type="signal peptide" evidence="2">
    <location>
        <begin position="1"/>
        <end position="28"/>
    </location>
</feature>
<reference evidence="3 4" key="1">
    <citation type="submission" date="2017-09" db="EMBL/GenBank/DDBJ databases">
        <title>The Catabolism of 3,6-Dichlorosalicylic acid is Initiated by the Cytochrome P450 Monooxygenase DsmABC in Rhizorhabdus dicambivorans Ndbn-20.</title>
        <authorList>
            <person name="Na L."/>
        </authorList>
    </citation>
    <scope>NUCLEOTIDE SEQUENCE [LARGE SCALE GENOMIC DNA]</scope>
    <source>
        <strain evidence="3 4">Ndbn-20m</strain>
    </source>
</reference>
<dbReference type="Proteomes" id="UP000218934">
    <property type="component" value="Unassembled WGS sequence"/>
</dbReference>
<keyword evidence="2" id="KW-0732">Signal</keyword>
<feature type="chain" id="PRO_5013059733" evidence="2">
    <location>
        <begin position="29"/>
        <end position="101"/>
    </location>
</feature>
<accession>A0A2A4G1Q5</accession>
<comment type="caution">
    <text evidence="3">The sequence shown here is derived from an EMBL/GenBank/DDBJ whole genome shotgun (WGS) entry which is preliminary data.</text>
</comment>
<name>A0A2A4G1Q5_9SPHN</name>
<sequence length="101" mass="10556">MSSFVSVRTPLKMAGYCLALALSSAGGAEERPVNAAGYPTISLAEAGLSVMPPHPASGTSTSPACARTVRREGQTVRTDPSSQLFRCQRSREANAASQSER</sequence>
<feature type="compositionally biased region" description="Polar residues" evidence="1">
    <location>
        <begin position="75"/>
        <end position="85"/>
    </location>
</feature>
<dbReference type="EMBL" id="NWUF01000002">
    <property type="protein sequence ID" value="PCE43933.1"/>
    <property type="molecule type" value="Genomic_DNA"/>
</dbReference>
<dbReference type="RefSeq" id="WP_066961712.1">
    <property type="nucleotide sequence ID" value="NZ_CP023449.1"/>
</dbReference>
<protein>
    <submittedName>
        <fullName evidence="3">Uncharacterized protein</fullName>
    </submittedName>
</protein>
<evidence type="ECO:0000313" key="4">
    <source>
        <dbReference type="Proteomes" id="UP000218934"/>
    </source>
</evidence>
<dbReference type="KEGG" id="rdi:CMV14_21005"/>
<keyword evidence="4" id="KW-1185">Reference proteome</keyword>
<organism evidence="3 4">
    <name type="scientific">Rhizorhabdus dicambivorans</name>
    <dbReference type="NCBI Taxonomy" id="1850238"/>
    <lineage>
        <taxon>Bacteria</taxon>
        <taxon>Pseudomonadati</taxon>
        <taxon>Pseudomonadota</taxon>
        <taxon>Alphaproteobacteria</taxon>
        <taxon>Sphingomonadales</taxon>
        <taxon>Sphingomonadaceae</taxon>
        <taxon>Rhizorhabdus</taxon>
    </lineage>
</organism>
<feature type="region of interest" description="Disordered" evidence="1">
    <location>
        <begin position="49"/>
        <end position="101"/>
    </location>
</feature>
<dbReference type="AlphaFoldDB" id="A0A2A4G1Q5"/>
<proteinExistence type="predicted"/>
<gene>
    <name evidence="3" type="ORF">COO09_03145</name>
</gene>